<evidence type="ECO:0000256" key="9">
    <source>
        <dbReference type="SAM" id="SignalP"/>
    </source>
</evidence>
<dbReference type="OrthoDB" id="3626597at2759"/>
<comment type="caution">
    <text evidence="11">The sequence shown here is derived from an EMBL/GenBank/DDBJ whole genome shotgun (WGS) entry which is preliminary data.</text>
</comment>
<accession>A0A0B2WKI8</accession>
<dbReference type="Gene3D" id="3.40.630.10">
    <property type="entry name" value="Zn peptidases"/>
    <property type="match status" value="1"/>
</dbReference>
<feature type="region of interest" description="Disordered" evidence="8">
    <location>
        <begin position="441"/>
        <end position="466"/>
    </location>
</feature>
<comment type="cofactor">
    <cofactor evidence="1">
        <name>Zn(2+)</name>
        <dbReference type="ChEBI" id="CHEBI:29105"/>
    </cofactor>
</comment>
<evidence type="ECO:0000256" key="2">
    <source>
        <dbReference type="ARBA" id="ARBA00005988"/>
    </source>
</evidence>
<evidence type="ECO:0000313" key="11">
    <source>
        <dbReference type="EMBL" id="KHN94448.1"/>
    </source>
</evidence>
<evidence type="ECO:0000256" key="6">
    <source>
        <dbReference type="ARBA" id="ARBA00023049"/>
    </source>
</evidence>
<dbReference type="EMBL" id="AZHE01000035">
    <property type="protein sequence ID" value="KHN94448.1"/>
    <property type="molecule type" value="Genomic_DNA"/>
</dbReference>
<dbReference type="PANTHER" id="PTHR11705:SF143">
    <property type="entry name" value="SLL0236 PROTEIN"/>
    <property type="match status" value="1"/>
</dbReference>
<evidence type="ECO:0000313" key="12">
    <source>
        <dbReference type="Proteomes" id="UP000030816"/>
    </source>
</evidence>
<dbReference type="GO" id="GO:0008270">
    <property type="term" value="F:zinc ion binding"/>
    <property type="evidence" value="ECO:0007669"/>
    <property type="project" value="InterPro"/>
</dbReference>
<keyword evidence="6" id="KW-0482">Metalloprotease</keyword>
<dbReference type="InterPro" id="IPR000834">
    <property type="entry name" value="Peptidase_M14"/>
</dbReference>
<proteinExistence type="inferred from homology"/>
<keyword evidence="4" id="KW-0378">Hydrolase</keyword>
<sequence length="594" mass="67476">MKLQTALWFAALGHVANGCLLPEEMGDGDSKPVGLERRQRGGDYVPIGKGDRFEHKVPWGLGSDPQAFKDASQLSILSLAEIESALKRLEKAYPGKMTLTEAEKKTFENRPIYYAVVGSQSPAVFLTSGIHPRERGGPDAMVYLIADLLWADKKNAGLRYGSREYSVQQVRRVLSAGIAVIPAVNPDGIHHDQTTNSCWRKNRRSFGKHGVGVDINRNFNVLWDYERIFSPSAGVRSRMSKTPWAPSYIGPSPFSEPETQSVNIVFERVRSLRWYLDLHSYLGQVLYGWGDDYTQTTDPGMSFRNRKYDGQRGLKGDMYKEYMEPEDFDAQKAASKRMVRAMNREANEDRYMAAEIMDLYPALGSTDEALAKYYSHSCGSNRINALTFEFGKNKTYTGNCQEYFYPKRTEYKDDLTYIMVGLMEFLLNAAEEQAKVKTWSQGCDASSQQPTPKPEQQGSGKDTPELQKCSDQYRAAVKRCRDEDEPCIARIRHEAYQCIQRANQYCLQKYSPTWRKCQNFACRHDVRKNFQDCERQQGTKREREQDLVPGIKGHALCVKRRRKVYDDCTAGGGGSKCNEKAVDGYVLCELQIPV</sequence>
<dbReference type="PROSITE" id="PS52035">
    <property type="entry name" value="PEPTIDASE_M14"/>
    <property type="match status" value="1"/>
</dbReference>
<keyword evidence="5" id="KW-0862">Zinc</keyword>
<dbReference type="SMART" id="SM00631">
    <property type="entry name" value="Zn_pept"/>
    <property type="match status" value="1"/>
</dbReference>
<feature type="chain" id="PRO_5002079243" evidence="9">
    <location>
        <begin position="19"/>
        <end position="594"/>
    </location>
</feature>
<evidence type="ECO:0000256" key="5">
    <source>
        <dbReference type="ARBA" id="ARBA00022833"/>
    </source>
</evidence>
<feature type="signal peptide" evidence="9">
    <location>
        <begin position="1"/>
        <end position="18"/>
    </location>
</feature>
<gene>
    <name evidence="11" type="ORF">MAM_07764</name>
</gene>
<dbReference type="RefSeq" id="XP_040675514.1">
    <property type="nucleotide sequence ID" value="XM_040826562.1"/>
</dbReference>
<dbReference type="HOGENOM" id="CLU_018931_1_0_1"/>
<dbReference type="SUPFAM" id="SSF53187">
    <property type="entry name" value="Zn-dependent exopeptidases"/>
    <property type="match status" value="1"/>
</dbReference>
<dbReference type="STRING" id="1081103.A0A0B2WKI8"/>
<protein>
    <submittedName>
        <fullName evidence="11">Zinc carboxypeptidase A 1</fullName>
    </submittedName>
</protein>
<organism evidence="11 12">
    <name type="scientific">Metarhizium album (strain ARSEF 1941)</name>
    <dbReference type="NCBI Taxonomy" id="1081103"/>
    <lineage>
        <taxon>Eukaryota</taxon>
        <taxon>Fungi</taxon>
        <taxon>Dikarya</taxon>
        <taxon>Ascomycota</taxon>
        <taxon>Pezizomycotina</taxon>
        <taxon>Sordariomycetes</taxon>
        <taxon>Hypocreomycetidae</taxon>
        <taxon>Hypocreales</taxon>
        <taxon>Clavicipitaceae</taxon>
        <taxon>Metarhizium</taxon>
    </lineage>
</organism>
<dbReference type="GeneID" id="63742219"/>
<evidence type="ECO:0000256" key="4">
    <source>
        <dbReference type="ARBA" id="ARBA00022801"/>
    </source>
</evidence>
<feature type="active site" description="Proton donor/acceptor" evidence="7">
    <location>
        <position position="389"/>
    </location>
</feature>
<keyword evidence="11" id="KW-0121">Carboxypeptidase</keyword>
<keyword evidence="12" id="KW-1185">Reference proteome</keyword>
<evidence type="ECO:0000256" key="7">
    <source>
        <dbReference type="PROSITE-ProRule" id="PRU01379"/>
    </source>
</evidence>
<name>A0A0B2WKI8_METAS</name>
<dbReference type="Pfam" id="PF00246">
    <property type="entry name" value="Peptidase_M14"/>
    <property type="match status" value="1"/>
</dbReference>
<reference evidence="11 12" key="1">
    <citation type="journal article" date="2014" name="Proc. Natl. Acad. Sci. U.S.A.">
        <title>Trajectory and genomic determinants of fungal-pathogen speciation and host adaptation.</title>
        <authorList>
            <person name="Hu X."/>
            <person name="Xiao G."/>
            <person name="Zheng P."/>
            <person name="Shang Y."/>
            <person name="Su Y."/>
            <person name="Zhang X."/>
            <person name="Liu X."/>
            <person name="Zhan S."/>
            <person name="St Leger R.J."/>
            <person name="Wang C."/>
        </authorList>
    </citation>
    <scope>NUCLEOTIDE SEQUENCE [LARGE SCALE GENOMIC DNA]</scope>
    <source>
        <strain evidence="11 12">ARSEF 1941</strain>
    </source>
</reference>
<comment type="similarity">
    <text evidence="2 7">Belongs to the peptidase M14 family.</text>
</comment>
<dbReference type="PANTHER" id="PTHR11705">
    <property type="entry name" value="PROTEASE FAMILY M14 CARBOXYPEPTIDASE A,B"/>
    <property type="match status" value="1"/>
</dbReference>
<feature type="domain" description="Peptidase M14" evidence="10">
    <location>
        <begin position="75"/>
        <end position="422"/>
    </location>
</feature>
<keyword evidence="9" id="KW-0732">Signal</keyword>
<dbReference type="Proteomes" id="UP000030816">
    <property type="component" value="Unassembled WGS sequence"/>
</dbReference>
<dbReference type="GO" id="GO:0004181">
    <property type="term" value="F:metallocarboxypeptidase activity"/>
    <property type="evidence" value="ECO:0007669"/>
    <property type="project" value="InterPro"/>
</dbReference>
<feature type="compositionally biased region" description="Polar residues" evidence="8">
    <location>
        <begin position="441"/>
        <end position="460"/>
    </location>
</feature>
<keyword evidence="3" id="KW-0645">Protease</keyword>
<evidence type="ECO:0000256" key="1">
    <source>
        <dbReference type="ARBA" id="ARBA00001947"/>
    </source>
</evidence>
<evidence type="ECO:0000256" key="3">
    <source>
        <dbReference type="ARBA" id="ARBA00022670"/>
    </source>
</evidence>
<dbReference type="GO" id="GO:0006508">
    <property type="term" value="P:proteolysis"/>
    <property type="evidence" value="ECO:0007669"/>
    <property type="project" value="UniProtKB-KW"/>
</dbReference>
<dbReference type="AlphaFoldDB" id="A0A0B2WKI8"/>
<evidence type="ECO:0000256" key="8">
    <source>
        <dbReference type="SAM" id="MobiDB-lite"/>
    </source>
</evidence>
<evidence type="ECO:0000259" key="10">
    <source>
        <dbReference type="PROSITE" id="PS52035"/>
    </source>
</evidence>